<dbReference type="SUPFAM" id="SSF50249">
    <property type="entry name" value="Nucleic acid-binding proteins"/>
    <property type="match status" value="1"/>
</dbReference>
<dbReference type="InterPro" id="IPR028333">
    <property type="entry name" value="Ribosomal_uS17_arc/euk"/>
</dbReference>
<keyword evidence="5 6" id="KW-0687">Ribonucleoprotein</keyword>
<dbReference type="GO" id="GO:0006412">
    <property type="term" value="P:translation"/>
    <property type="evidence" value="ECO:0007669"/>
    <property type="project" value="InterPro"/>
</dbReference>
<evidence type="ECO:0000256" key="2">
    <source>
        <dbReference type="ARBA" id="ARBA00022730"/>
    </source>
</evidence>
<dbReference type="GO" id="GO:0005840">
    <property type="term" value="C:ribosome"/>
    <property type="evidence" value="ECO:0007669"/>
    <property type="project" value="UniProtKB-KW"/>
</dbReference>
<dbReference type="AlphaFoldDB" id="A0A816RP16"/>
<evidence type="ECO:0000256" key="4">
    <source>
        <dbReference type="ARBA" id="ARBA00022980"/>
    </source>
</evidence>
<organism evidence="8">
    <name type="scientific">Brassica napus</name>
    <name type="common">Rape</name>
    <dbReference type="NCBI Taxonomy" id="3708"/>
    <lineage>
        <taxon>Eukaryota</taxon>
        <taxon>Viridiplantae</taxon>
        <taxon>Streptophyta</taxon>
        <taxon>Embryophyta</taxon>
        <taxon>Tracheophyta</taxon>
        <taxon>Spermatophyta</taxon>
        <taxon>Magnoliopsida</taxon>
        <taxon>eudicotyledons</taxon>
        <taxon>Gunneridae</taxon>
        <taxon>Pentapetalae</taxon>
        <taxon>rosids</taxon>
        <taxon>malvids</taxon>
        <taxon>Brassicales</taxon>
        <taxon>Brassicaceae</taxon>
        <taxon>Brassiceae</taxon>
        <taxon>Brassica</taxon>
    </lineage>
</organism>
<dbReference type="GO" id="GO:1990904">
    <property type="term" value="C:ribonucleoprotein complex"/>
    <property type="evidence" value="ECO:0007669"/>
    <property type="project" value="UniProtKB-KW"/>
</dbReference>
<evidence type="ECO:0000256" key="1">
    <source>
        <dbReference type="ARBA" id="ARBA00010254"/>
    </source>
</evidence>
<dbReference type="EMBL" id="HG994365">
    <property type="protein sequence ID" value="CAF2074179.1"/>
    <property type="molecule type" value="Genomic_DNA"/>
</dbReference>
<dbReference type="InterPro" id="IPR012340">
    <property type="entry name" value="NA-bd_OB-fold"/>
</dbReference>
<keyword evidence="4 6" id="KW-0689">Ribosomal protein</keyword>
<dbReference type="PANTHER" id="PTHR10744:SF47">
    <property type="entry name" value="SMALL RIBOSOMAL SUBUNIT PROTEIN US17X-RELATED"/>
    <property type="match status" value="1"/>
</dbReference>
<dbReference type="InterPro" id="IPR032440">
    <property type="entry name" value="Ribosomal_uS17_N"/>
</dbReference>
<keyword evidence="3" id="KW-0694">RNA-binding</keyword>
<feature type="domain" description="Small ribosomal subunit protein uS17 N-terminal" evidence="7">
    <location>
        <begin position="1"/>
        <end position="69"/>
    </location>
</feature>
<dbReference type="PANTHER" id="PTHR10744">
    <property type="entry name" value="40S RIBOSOMAL PROTEIN S11 FAMILY MEMBER"/>
    <property type="match status" value="1"/>
</dbReference>
<gene>
    <name evidence="8" type="ORF">DARMORV10_C01P31310.1</name>
</gene>
<keyword evidence="2" id="KW-0699">rRNA-binding</keyword>
<dbReference type="GO" id="GO:0019843">
    <property type="term" value="F:rRNA binding"/>
    <property type="evidence" value="ECO:0007669"/>
    <property type="project" value="UniProtKB-KW"/>
</dbReference>
<evidence type="ECO:0000256" key="3">
    <source>
        <dbReference type="ARBA" id="ARBA00022884"/>
    </source>
</evidence>
<dbReference type="NCBIfam" id="TIGR03630">
    <property type="entry name" value="uS17_arch"/>
    <property type="match status" value="1"/>
</dbReference>
<accession>A0A816RP16</accession>
<evidence type="ECO:0000256" key="6">
    <source>
        <dbReference type="RuleBase" id="RU003872"/>
    </source>
</evidence>
<dbReference type="Pfam" id="PF16205">
    <property type="entry name" value="Ribosomal_S17_N"/>
    <property type="match status" value="1"/>
</dbReference>
<dbReference type="PRINTS" id="PR00973">
    <property type="entry name" value="RIBOSOMALS17"/>
</dbReference>
<evidence type="ECO:0000259" key="7">
    <source>
        <dbReference type="Pfam" id="PF16205"/>
    </source>
</evidence>
<dbReference type="Proteomes" id="UP001295469">
    <property type="component" value="Chromosome C01"/>
</dbReference>
<reference evidence="8" key="1">
    <citation type="submission" date="2021-01" db="EMBL/GenBank/DDBJ databases">
        <authorList>
            <consortium name="Genoscope - CEA"/>
            <person name="William W."/>
        </authorList>
    </citation>
    <scope>NUCLEOTIDE SEQUENCE</scope>
</reference>
<dbReference type="InterPro" id="IPR000266">
    <property type="entry name" value="Ribosomal_uS17"/>
</dbReference>
<name>A0A816RP16_BRANA</name>
<protein>
    <submittedName>
        <fullName evidence="8">(rape) hypothetical protein</fullName>
    </submittedName>
</protein>
<dbReference type="InterPro" id="IPR019979">
    <property type="entry name" value="Ribosomal_uS17_CS"/>
</dbReference>
<proteinExistence type="inferred from homology"/>
<dbReference type="PROSITE" id="PS00056">
    <property type="entry name" value="RIBOSOMAL_S17"/>
    <property type="match status" value="1"/>
</dbReference>
<evidence type="ECO:0000256" key="5">
    <source>
        <dbReference type="ARBA" id="ARBA00023274"/>
    </source>
</evidence>
<dbReference type="GO" id="GO:0003735">
    <property type="term" value="F:structural constituent of ribosome"/>
    <property type="evidence" value="ECO:0007669"/>
    <property type="project" value="InterPro"/>
</dbReference>
<evidence type="ECO:0000313" key="8">
    <source>
        <dbReference type="EMBL" id="CAF2074179.1"/>
    </source>
</evidence>
<sequence length="295" mass="32995">QTEKAFLKQPKVFLSSKISGKGKRPGKGGNRFSKNIGLGFKTPREAIQGTYIDRKCPFTGTVSIRGRILAGTCHSAKMQRTIIVRRNYLHFVKKYQRYEKRHSNIPAHVSPCFRVKEGDHVIIGQCRPLSKTVRFNVLKVIPAGASAFAKKAFTGIDCQTKVNRGLASLRCPKCGNVNATEIARLAFLILTFLHRLSFHSKSSALQYRYLSEILAYDKDEKAIFVLLGDVGPELTVVSVNYKYSDSEDSDYKFTAMRQTITVTKIISIALLCPLPQAVEIQIMQVMIVTSFLGQV</sequence>
<comment type="similarity">
    <text evidence="1 6">Belongs to the universal ribosomal protein uS17 family.</text>
</comment>
<dbReference type="Gene3D" id="2.40.50.1000">
    <property type="match status" value="1"/>
</dbReference>
<dbReference type="GO" id="GO:0003729">
    <property type="term" value="F:mRNA binding"/>
    <property type="evidence" value="ECO:0007669"/>
    <property type="project" value="UniProtKB-ARBA"/>
</dbReference>
<dbReference type="CDD" id="cd00364">
    <property type="entry name" value="Ribosomal_uS17"/>
    <property type="match status" value="1"/>
</dbReference>
<dbReference type="NCBIfam" id="NF006345">
    <property type="entry name" value="PRK08572.1"/>
    <property type="match status" value="1"/>
</dbReference>
<feature type="non-terminal residue" evidence="8">
    <location>
        <position position="1"/>
    </location>
</feature>
<dbReference type="Pfam" id="PF00366">
    <property type="entry name" value="Ribosomal_S17"/>
    <property type="match status" value="1"/>
</dbReference>
<dbReference type="FunFam" id="2.40.50.1000:FF:000003">
    <property type="entry name" value="40S ribosomal protein S11"/>
    <property type="match status" value="1"/>
</dbReference>